<comment type="caution">
    <text evidence="3">The sequence shown here is derived from an EMBL/GenBank/DDBJ whole genome shotgun (WGS) entry which is preliminary data.</text>
</comment>
<feature type="domain" description="Alpha/beta hydrolase fold-3" evidence="2">
    <location>
        <begin position="55"/>
        <end position="249"/>
    </location>
</feature>
<accession>A0ABU4TBW7</accession>
<dbReference type="EMBL" id="JAXAVW010000037">
    <property type="protein sequence ID" value="MDX8035661.1"/>
    <property type="molecule type" value="Genomic_DNA"/>
</dbReference>
<keyword evidence="4" id="KW-1185">Reference proteome</keyword>
<evidence type="ECO:0000313" key="4">
    <source>
        <dbReference type="Proteomes" id="UP001285521"/>
    </source>
</evidence>
<gene>
    <name evidence="3" type="ORF">SK803_36125</name>
</gene>
<evidence type="ECO:0000256" key="1">
    <source>
        <dbReference type="ARBA" id="ARBA00022801"/>
    </source>
</evidence>
<evidence type="ECO:0000313" key="3">
    <source>
        <dbReference type="EMBL" id="MDX8035661.1"/>
    </source>
</evidence>
<evidence type="ECO:0000259" key="2">
    <source>
        <dbReference type="Pfam" id="PF07859"/>
    </source>
</evidence>
<dbReference type="Pfam" id="PF07859">
    <property type="entry name" value="Abhydrolase_3"/>
    <property type="match status" value="1"/>
</dbReference>
<dbReference type="InterPro" id="IPR050300">
    <property type="entry name" value="GDXG_lipolytic_enzyme"/>
</dbReference>
<dbReference type="Gene3D" id="3.40.50.1820">
    <property type="entry name" value="alpha/beta hydrolase"/>
    <property type="match status" value="1"/>
</dbReference>
<dbReference type="PANTHER" id="PTHR48081:SF8">
    <property type="entry name" value="ALPHA_BETA HYDROLASE FOLD-3 DOMAIN-CONTAINING PROTEIN-RELATED"/>
    <property type="match status" value="1"/>
</dbReference>
<sequence length="281" mass="30035">MSADTMKGPSNHGELLALRAGRDAATSHEVVETSQRQVPVRVFSPAVTPRGVHLDIHGGGFYLGPTLRENVRNQQLAEALGVVVVSVDYRIAPEDPWPAAPDDCETAALWLIEHSGARFGTARLTIGGFSAGSTLAVTTLLRLRDRGLAGRFAGAALQFGTYDLSGLTPAGRLIADEYFIEAYAGHVPDRTIPDISPVYGDLRGLPPLLMVVGTADVLVEDNKAMAARVSAAGGEVDLRTYAEAPHAFTNRDTDVARAARHDIERWLAARLDFASEREVAG</sequence>
<dbReference type="Proteomes" id="UP001285521">
    <property type="component" value="Unassembled WGS sequence"/>
</dbReference>
<keyword evidence="1 3" id="KW-0378">Hydrolase</keyword>
<dbReference type="SUPFAM" id="SSF53474">
    <property type="entry name" value="alpha/beta-Hydrolases"/>
    <property type="match status" value="1"/>
</dbReference>
<dbReference type="PANTHER" id="PTHR48081">
    <property type="entry name" value="AB HYDROLASE SUPERFAMILY PROTEIN C4A8.06C"/>
    <property type="match status" value="1"/>
</dbReference>
<proteinExistence type="predicted"/>
<dbReference type="InterPro" id="IPR013094">
    <property type="entry name" value="AB_hydrolase_3"/>
</dbReference>
<protein>
    <submittedName>
        <fullName evidence="3">Alpha/beta hydrolase</fullName>
    </submittedName>
</protein>
<dbReference type="InterPro" id="IPR029058">
    <property type="entry name" value="AB_hydrolase_fold"/>
</dbReference>
<dbReference type="RefSeq" id="WP_319970682.1">
    <property type="nucleotide sequence ID" value="NZ_JAXAVW010000037.1"/>
</dbReference>
<name>A0ABU4TBW7_9PSEU</name>
<reference evidence="3 4" key="1">
    <citation type="submission" date="2023-11" db="EMBL/GenBank/DDBJ databases">
        <title>Lentzea sokolovensis, sp. nov., Lentzea kristufkii, sp. nov., and Lentzea miocenensis, sp. nov., rare actinobacteria from Sokolov Coal Basin, Miocene lacustrine sediment, Czech Republic.</title>
        <authorList>
            <person name="Lara A."/>
            <person name="Kotroba L."/>
            <person name="Nouioui I."/>
            <person name="Neumann-Schaal M."/>
            <person name="Mast Y."/>
            <person name="Chronakova A."/>
        </authorList>
    </citation>
    <scope>NUCLEOTIDE SEQUENCE [LARGE SCALE GENOMIC DNA]</scope>
    <source>
        <strain evidence="3 4">BCCO 10_0856</strain>
    </source>
</reference>
<organism evidence="3 4">
    <name type="scientific">Lentzea miocenica</name>
    <dbReference type="NCBI Taxonomy" id="3095431"/>
    <lineage>
        <taxon>Bacteria</taxon>
        <taxon>Bacillati</taxon>
        <taxon>Actinomycetota</taxon>
        <taxon>Actinomycetes</taxon>
        <taxon>Pseudonocardiales</taxon>
        <taxon>Pseudonocardiaceae</taxon>
        <taxon>Lentzea</taxon>
    </lineage>
</organism>
<dbReference type="GO" id="GO:0016787">
    <property type="term" value="F:hydrolase activity"/>
    <property type="evidence" value="ECO:0007669"/>
    <property type="project" value="UniProtKB-KW"/>
</dbReference>